<dbReference type="GO" id="GO:0016874">
    <property type="term" value="F:ligase activity"/>
    <property type="evidence" value="ECO:0007669"/>
    <property type="project" value="UniProtKB-KW"/>
</dbReference>
<protein>
    <submittedName>
        <fullName evidence="7">Acetoacetate--CoA ligase</fullName>
    </submittedName>
</protein>
<keyword evidence="8" id="KW-1185">Reference proteome</keyword>
<dbReference type="PANTHER" id="PTHR42921">
    <property type="entry name" value="ACETOACETYL-COA SYNTHETASE"/>
    <property type="match status" value="1"/>
</dbReference>
<dbReference type="InterPro" id="IPR025110">
    <property type="entry name" value="AMP-bd_C"/>
</dbReference>
<dbReference type="InterPro" id="IPR005914">
    <property type="entry name" value="Acac_CoA_synth"/>
</dbReference>
<evidence type="ECO:0000313" key="8">
    <source>
        <dbReference type="Proteomes" id="UP001424441"/>
    </source>
</evidence>
<dbReference type="Gene3D" id="3.40.50.12780">
    <property type="entry name" value="N-terminal domain of ligase-like"/>
    <property type="match status" value="1"/>
</dbReference>
<dbReference type="PANTHER" id="PTHR42921:SF1">
    <property type="entry name" value="ACETOACETYL-COA SYNTHETASE"/>
    <property type="match status" value="1"/>
</dbReference>
<feature type="domain" description="AMP-binding enzyme C-terminal" evidence="6">
    <location>
        <begin position="552"/>
        <end position="621"/>
    </location>
</feature>
<name>A0ABN1GAL6_9HYPH</name>
<dbReference type="Proteomes" id="UP001424441">
    <property type="component" value="Unassembled WGS sequence"/>
</dbReference>
<evidence type="ECO:0000256" key="4">
    <source>
        <dbReference type="ARBA" id="ARBA00022840"/>
    </source>
</evidence>
<dbReference type="InterPro" id="IPR045851">
    <property type="entry name" value="AMP-bd_C_sf"/>
</dbReference>
<keyword evidence="3" id="KW-0547">Nucleotide-binding</keyword>
<evidence type="ECO:0000256" key="3">
    <source>
        <dbReference type="ARBA" id="ARBA00022741"/>
    </source>
</evidence>
<dbReference type="InterPro" id="IPR000873">
    <property type="entry name" value="AMP-dep_synth/lig_dom"/>
</dbReference>
<accession>A0ABN1GAL6</accession>
<evidence type="ECO:0000256" key="2">
    <source>
        <dbReference type="ARBA" id="ARBA00022598"/>
    </source>
</evidence>
<dbReference type="Gene3D" id="3.30.300.30">
    <property type="match status" value="1"/>
</dbReference>
<dbReference type="NCBIfam" id="TIGR01217">
    <property type="entry name" value="ac_ac_CoA_syn"/>
    <property type="match status" value="1"/>
</dbReference>
<sequence length="659" mass="72529">MSEAGDNRIVWQPSRHRLEGSVLFKFALKTQDQHGYKPDDYQGLLDWSVSAPEAFYSALWDELDIIGEKGERAVAPSDNIRDVRFFPDSRLNYAENLLREPDDRLAIIAHRDDGTRRAITRKELYDKVSSLAQALQAMGVCKGDRVGAIVTHDIEAIIGYLATSSLGAIWSSCSPDFGPASASDRLSQIAPKVLIAVATYQYAGKKQDVLPTIREVCKNAKPEQLILIGEQDLEAVDGVATHQFDALLQQYSPRKIDFVPMPFNAPLAILYSSGTTGVPKCITHSAGGLLLQHLKELKLQSDIQANERFFYFTTCGWMMWNWQVSALALGATLVTYDGNPAYPAQSRLIDLIDAEQIATFGTSAKFIDACNNAGLCPLESHDLSSLRTILSTGSALIPSAFDYIYQKWKSDVHLASISGGTDICACFLGGNPLQAVWRGELQGAMLGMDLDVLDDEGQPLPRPEVPSENGQSGELICRNAHLSMPVKFWGDEDGSRYHAAYFERFPDLWAHGDFAEKRFSGGYIIHGRSDTTLNPGGVRIGTSEIYRQVETIDAVEEAVTVGQDIHGDQRIVLFVKLKANEALTDELRQTIRGRIRSGASPRHVPAKIIAIAAIPRTRSGKISEIAVRDTIHGRAVKNLDALMNPEALALYQNIAELKD</sequence>
<dbReference type="NCBIfam" id="NF002937">
    <property type="entry name" value="PRK03584.1"/>
    <property type="match status" value="1"/>
</dbReference>
<proteinExistence type="inferred from homology"/>
<organism evidence="7 8">
    <name type="scientific">Paenochrobactrum glaciei</name>
    <dbReference type="NCBI Taxonomy" id="486407"/>
    <lineage>
        <taxon>Bacteria</taxon>
        <taxon>Pseudomonadati</taxon>
        <taxon>Pseudomonadota</taxon>
        <taxon>Alphaproteobacteria</taxon>
        <taxon>Hyphomicrobiales</taxon>
        <taxon>Brucellaceae</taxon>
        <taxon>Paenochrobactrum</taxon>
    </lineage>
</organism>
<dbReference type="EMBL" id="BAAADE010000004">
    <property type="protein sequence ID" value="GAA0607391.1"/>
    <property type="molecule type" value="Genomic_DNA"/>
</dbReference>
<evidence type="ECO:0000256" key="1">
    <source>
        <dbReference type="ARBA" id="ARBA00006432"/>
    </source>
</evidence>
<dbReference type="InterPro" id="IPR042099">
    <property type="entry name" value="ANL_N_sf"/>
</dbReference>
<reference evidence="7 8" key="1">
    <citation type="journal article" date="2019" name="Int. J. Syst. Evol. Microbiol.">
        <title>The Global Catalogue of Microorganisms (GCM) 10K type strain sequencing project: providing services to taxonomists for standard genome sequencing and annotation.</title>
        <authorList>
            <consortium name="The Broad Institute Genomics Platform"/>
            <consortium name="The Broad Institute Genome Sequencing Center for Infectious Disease"/>
            <person name="Wu L."/>
            <person name="Ma J."/>
        </authorList>
    </citation>
    <scope>NUCLEOTIDE SEQUENCE [LARGE SCALE GENOMIC DNA]</scope>
    <source>
        <strain evidence="7 8">JCM 15115</strain>
    </source>
</reference>
<dbReference type="SUPFAM" id="SSF56801">
    <property type="entry name" value="Acetyl-CoA synthetase-like"/>
    <property type="match status" value="1"/>
</dbReference>
<dbReference type="PROSITE" id="PS00455">
    <property type="entry name" value="AMP_BINDING"/>
    <property type="match status" value="1"/>
</dbReference>
<dbReference type="Pfam" id="PF13193">
    <property type="entry name" value="AMP-binding_C"/>
    <property type="match status" value="1"/>
</dbReference>
<feature type="domain" description="AMP-dependent synthetase/ligase" evidence="5">
    <location>
        <begin position="99"/>
        <end position="482"/>
    </location>
</feature>
<evidence type="ECO:0000259" key="5">
    <source>
        <dbReference type="Pfam" id="PF00501"/>
    </source>
</evidence>
<comment type="caution">
    <text evidence="7">The sequence shown here is derived from an EMBL/GenBank/DDBJ whole genome shotgun (WGS) entry which is preliminary data.</text>
</comment>
<comment type="similarity">
    <text evidence="1">Belongs to the ATP-dependent AMP-binding enzyme family.</text>
</comment>
<gene>
    <name evidence="7" type="ORF">GCM10008943_23670</name>
</gene>
<keyword evidence="2 7" id="KW-0436">Ligase</keyword>
<dbReference type="InterPro" id="IPR020845">
    <property type="entry name" value="AMP-binding_CS"/>
</dbReference>
<evidence type="ECO:0000313" key="7">
    <source>
        <dbReference type="EMBL" id="GAA0607391.1"/>
    </source>
</evidence>
<evidence type="ECO:0000259" key="6">
    <source>
        <dbReference type="Pfam" id="PF13193"/>
    </source>
</evidence>
<dbReference type="RefSeq" id="WP_343805830.1">
    <property type="nucleotide sequence ID" value="NZ_BAAADE010000004.1"/>
</dbReference>
<dbReference type="Pfam" id="PF00501">
    <property type="entry name" value="AMP-binding"/>
    <property type="match status" value="1"/>
</dbReference>
<keyword evidence="4" id="KW-0067">ATP-binding</keyword>